<dbReference type="Gene3D" id="3.30.70.100">
    <property type="match status" value="2"/>
</dbReference>
<proteinExistence type="inferred from homology"/>
<dbReference type="OrthoDB" id="689350at2759"/>
<feature type="region of interest" description="Disordered" evidence="4">
    <location>
        <begin position="1"/>
        <end position="22"/>
    </location>
</feature>
<accession>A0A0K9PTC1</accession>
<dbReference type="AlphaFoldDB" id="A0A0K9PTC1"/>
<evidence type="ECO:0000313" key="7">
    <source>
        <dbReference type="Proteomes" id="UP000036987"/>
    </source>
</evidence>
<feature type="domain" description="HMA" evidence="5">
    <location>
        <begin position="125"/>
        <end position="189"/>
    </location>
</feature>
<dbReference type="OMA" id="NEYWPSK"/>
<evidence type="ECO:0000256" key="2">
    <source>
        <dbReference type="ARBA" id="ARBA00023289"/>
    </source>
</evidence>
<protein>
    <submittedName>
        <fullName evidence="6">Heavy metal transport/detoxification superfamily protein</fullName>
    </submittedName>
</protein>
<feature type="compositionally biased region" description="Basic and acidic residues" evidence="4">
    <location>
        <begin position="1"/>
        <end position="21"/>
    </location>
</feature>
<comment type="caution">
    <text evidence="6">The sequence shown here is derived from an EMBL/GenBank/DDBJ whole genome shotgun (WGS) entry which is preliminary data.</text>
</comment>
<dbReference type="STRING" id="29655.A0A0K9PTC1"/>
<feature type="domain" description="HMA" evidence="5">
    <location>
        <begin position="21"/>
        <end position="88"/>
    </location>
</feature>
<evidence type="ECO:0000256" key="1">
    <source>
        <dbReference type="ARBA" id="ARBA00022723"/>
    </source>
</evidence>
<sequence>MGEQNDSKGETEENKDEKSDAPDIIIGVYMHCQACAKKIEKSLRKIQGVEEVKADTKAQRVVVKGNMADLDPIKTCETIEKKTGRKTVLVSPLPLPADPEQEEEEAKKQDDEKKEEDEATDPPPIVTVLLKMKMHCEACAYVLQKRIKKMEGVDTVETDVMNDQVMVKGLVDPQKLVEYVYRRTRKHVSIIKGDDDGGGDVDNGDGAAAVDDSDHSSIVDDHAKTYDDDQYWGPNYNTENVYAPQILFSDEDPNSCSVM</sequence>
<comment type="similarity">
    <text evidence="3">Belongs to the HIPP family.</text>
</comment>
<reference evidence="7" key="1">
    <citation type="journal article" date="2016" name="Nature">
        <title>The genome of the seagrass Zostera marina reveals angiosperm adaptation to the sea.</title>
        <authorList>
            <person name="Olsen J.L."/>
            <person name="Rouze P."/>
            <person name="Verhelst B."/>
            <person name="Lin Y.-C."/>
            <person name="Bayer T."/>
            <person name="Collen J."/>
            <person name="Dattolo E."/>
            <person name="De Paoli E."/>
            <person name="Dittami S."/>
            <person name="Maumus F."/>
            <person name="Michel G."/>
            <person name="Kersting A."/>
            <person name="Lauritano C."/>
            <person name="Lohaus R."/>
            <person name="Toepel M."/>
            <person name="Tonon T."/>
            <person name="Vanneste K."/>
            <person name="Amirebrahimi M."/>
            <person name="Brakel J."/>
            <person name="Bostroem C."/>
            <person name="Chovatia M."/>
            <person name="Grimwood J."/>
            <person name="Jenkins J.W."/>
            <person name="Jueterbock A."/>
            <person name="Mraz A."/>
            <person name="Stam W.T."/>
            <person name="Tice H."/>
            <person name="Bornberg-Bauer E."/>
            <person name="Green P.J."/>
            <person name="Pearson G.A."/>
            <person name="Procaccini G."/>
            <person name="Duarte C.M."/>
            <person name="Schmutz J."/>
            <person name="Reusch T.B.H."/>
            <person name="Van de Peer Y."/>
        </authorList>
    </citation>
    <scope>NUCLEOTIDE SEQUENCE [LARGE SCALE GENOMIC DNA]</scope>
    <source>
        <strain evidence="7">cv. Finnish</strain>
    </source>
</reference>
<dbReference type="PANTHER" id="PTHR46195">
    <property type="entry name" value="HEAVY METAL-ASSOCIATED ISOPRENYLATED PLANT PROTEIN 7"/>
    <property type="match status" value="1"/>
</dbReference>
<gene>
    <name evidence="6" type="ORF">ZOSMA_169G00010</name>
</gene>
<dbReference type="GO" id="GO:0046872">
    <property type="term" value="F:metal ion binding"/>
    <property type="evidence" value="ECO:0007669"/>
    <property type="project" value="UniProtKB-KW"/>
</dbReference>
<keyword evidence="7" id="KW-1185">Reference proteome</keyword>
<dbReference type="CDD" id="cd00371">
    <property type="entry name" value="HMA"/>
    <property type="match status" value="2"/>
</dbReference>
<evidence type="ECO:0000313" key="6">
    <source>
        <dbReference type="EMBL" id="KMZ72211.1"/>
    </source>
</evidence>
<dbReference type="PROSITE" id="PS50846">
    <property type="entry name" value="HMA_2"/>
    <property type="match status" value="2"/>
</dbReference>
<dbReference type="Pfam" id="PF00403">
    <property type="entry name" value="HMA"/>
    <property type="match status" value="2"/>
</dbReference>
<dbReference type="SUPFAM" id="SSF55008">
    <property type="entry name" value="HMA, heavy metal-associated domain"/>
    <property type="match status" value="2"/>
</dbReference>
<organism evidence="6 7">
    <name type="scientific">Zostera marina</name>
    <name type="common">Eelgrass</name>
    <dbReference type="NCBI Taxonomy" id="29655"/>
    <lineage>
        <taxon>Eukaryota</taxon>
        <taxon>Viridiplantae</taxon>
        <taxon>Streptophyta</taxon>
        <taxon>Embryophyta</taxon>
        <taxon>Tracheophyta</taxon>
        <taxon>Spermatophyta</taxon>
        <taxon>Magnoliopsida</taxon>
        <taxon>Liliopsida</taxon>
        <taxon>Zosteraceae</taxon>
        <taxon>Zostera</taxon>
    </lineage>
</organism>
<dbReference type="InterPro" id="IPR044577">
    <property type="entry name" value="HIPP4/7/8/17/18/19"/>
</dbReference>
<keyword evidence="2" id="KW-0449">Lipoprotein</keyword>
<keyword evidence="2" id="KW-0636">Prenylation</keyword>
<evidence type="ECO:0000259" key="5">
    <source>
        <dbReference type="PROSITE" id="PS50846"/>
    </source>
</evidence>
<dbReference type="Proteomes" id="UP000036987">
    <property type="component" value="Unassembled WGS sequence"/>
</dbReference>
<evidence type="ECO:0000256" key="4">
    <source>
        <dbReference type="SAM" id="MobiDB-lite"/>
    </source>
</evidence>
<dbReference type="PANTHER" id="PTHR46195:SF10">
    <property type="entry name" value="HEAVY METAL-ASSOCIATED DOMAIN CONTAINING PROTEIN, EXPRESSED"/>
    <property type="match status" value="1"/>
</dbReference>
<keyword evidence="1" id="KW-0479">Metal-binding</keyword>
<dbReference type="InterPro" id="IPR006121">
    <property type="entry name" value="HMA_dom"/>
</dbReference>
<evidence type="ECO:0000256" key="3">
    <source>
        <dbReference type="ARBA" id="ARBA00024045"/>
    </source>
</evidence>
<feature type="region of interest" description="Disordered" evidence="4">
    <location>
        <begin position="194"/>
        <end position="220"/>
    </location>
</feature>
<feature type="region of interest" description="Disordered" evidence="4">
    <location>
        <begin position="88"/>
        <end position="122"/>
    </location>
</feature>
<dbReference type="InterPro" id="IPR036163">
    <property type="entry name" value="HMA_dom_sf"/>
</dbReference>
<name>A0A0K9PTC1_ZOSMR</name>
<dbReference type="EMBL" id="LFYR01000642">
    <property type="protein sequence ID" value="KMZ72211.1"/>
    <property type="molecule type" value="Genomic_DNA"/>
</dbReference>